<dbReference type="PANTHER" id="PTHR13158">
    <property type="match status" value="1"/>
</dbReference>
<protein>
    <submittedName>
        <fullName evidence="2">FAD-binding oxidoreductase</fullName>
    </submittedName>
</protein>
<dbReference type="WBParaSite" id="EN70_813">
    <property type="protein sequence ID" value="EN70_813"/>
    <property type="gene ID" value="EN70_813"/>
</dbReference>
<dbReference type="GO" id="GO:0019674">
    <property type="term" value="P:NAD+ metabolic process"/>
    <property type="evidence" value="ECO:0007669"/>
    <property type="project" value="TreeGrafter"/>
</dbReference>
<name>A0A1I7VZY7_LOALO</name>
<reference evidence="2" key="2">
    <citation type="submission" date="2016-11" db="UniProtKB">
        <authorList>
            <consortium name="WormBaseParasite"/>
        </authorList>
    </citation>
    <scope>IDENTIFICATION</scope>
</reference>
<dbReference type="Proteomes" id="UP000095285">
    <property type="component" value="Unassembled WGS sequence"/>
</dbReference>
<proteinExistence type="predicted"/>
<sequence>MKKKRNYNINRVSEQKVSDLLSVMAGMNLLAVDPTDAITQEICKRFNGKLLFDPQCTTIAFTVRDPVFNATFPAGIQHGFAKRIRVRSRCTNAHIVLDGNISVPFNSGTEILLEIHESDALCSAVFP</sequence>
<dbReference type="GO" id="GO:0003951">
    <property type="term" value="F:NAD+ kinase activity"/>
    <property type="evidence" value="ECO:0007669"/>
    <property type="project" value="TreeGrafter"/>
</dbReference>
<evidence type="ECO:0000313" key="2">
    <source>
        <dbReference type="WBParaSite" id="EN70_813"/>
    </source>
</evidence>
<dbReference type="GO" id="GO:0005739">
    <property type="term" value="C:mitochondrion"/>
    <property type="evidence" value="ECO:0007669"/>
    <property type="project" value="TreeGrafter"/>
</dbReference>
<dbReference type="AlphaFoldDB" id="A0A1I7VZY7"/>
<dbReference type="PANTHER" id="PTHR13158:SF5">
    <property type="entry name" value="NAD KINASE 2, MITOCHONDRIAL"/>
    <property type="match status" value="1"/>
</dbReference>
<reference evidence="1" key="1">
    <citation type="submission" date="2012-04" db="EMBL/GenBank/DDBJ databases">
        <title>The Genome Sequence of Loa loa.</title>
        <authorList>
            <consortium name="The Broad Institute Genome Sequencing Platform"/>
            <consortium name="Broad Institute Genome Sequencing Center for Infectious Disease"/>
            <person name="Nutman T.B."/>
            <person name="Fink D.L."/>
            <person name="Russ C."/>
            <person name="Young S."/>
            <person name="Zeng Q."/>
            <person name="Gargeya S."/>
            <person name="Alvarado L."/>
            <person name="Berlin A."/>
            <person name="Chapman S.B."/>
            <person name="Chen Z."/>
            <person name="Freedman E."/>
            <person name="Gellesch M."/>
            <person name="Goldberg J."/>
            <person name="Griggs A."/>
            <person name="Gujja S."/>
            <person name="Heilman E.R."/>
            <person name="Heiman D."/>
            <person name="Howarth C."/>
            <person name="Mehta T."/>
            <person name="Neiman D."/>
            <person name="Pearson M."/>
            <person name="Roberts A."/>
            <person name="Saif S."/>
            <person name="Shea T."/>
            <person name="Shenoy N."/>
            <person name="Sisk P."/>
            <person name="Stolte C."/>
            <person name="Sykes S."/>
            <person name="White J."/>
            <person name="Yandava C."/>
            <person name="Haas B."/>
            <person name="Henn M.R."/>
            <person name="Nusbaum C."/>
            <person name="Birren B."/>
        </authorList>
    </citation>
    <scope>NUCLEOTIDE SEQUENCE [LARGE SCALE GENOMIC DNA]</scope>
</reference>
<evidence type="ECO:0000313" key="1">
    <source>
        <dbReference type="Proteomes" id="UP000095285"/>
    </source>
</evidence>
<keyword evidence="1" id="KW-1185">Reference proteome</keyword>
<organism evidence="1 2">
    <name type="scientific">Loa loa</name>
    <name type="common">Eye worm</name>
    <name type="synonym">Filaria loa</name>
    <dbReference type="NCBI Taxonomy" id="7209"/>
    <lineage>
        <taxon>Eukaryota</taxon>
        <taxon>Metazoa</taxon>
        <taxon>Ecdysozoa</taxon>
        <taxon>Nematoda</taxon>
        <taxon>Chromadorea</taxon>
        <taxon>Rhabditida</taxon>
        <taxon>Spirurina</taxon>
        <taxon>Spiruromorpha</taxon>
        <taxon>Filarioidea</taxon>
        <taxon>Onchocercidae</taxon>
        <taxon>Loa</taxon>
    </lineage>
</organism>
<accession>A0A1I7VZY7</accession>